<evidence type="ECO:0000256" key="1">
    <source>
        <dbReference type="ARBA" id="ARBA00004496"/>
    </source>
</evidence>
<dbReference type="InterPro" id="IPR028366">
    <property type="entry name" value="PhoU"/>
</dbReference>
<dbReference type="SUPFAM" id="SSF109755">
    <property type="entry name" value="PhoU-like"/>
    <property type="match status" value="1"/>
</dbReference>
<keyword evidence="6 7" id="KW-0592">Phosphate transport</keyword>
<dbReference type="InterPro" id="IPR038078">
    <property type="entry name" value="PhoU-like_sf"/>
</dbReference>
<feature type="domain" description="PhoU" evidence="8">
    <location>
        <begin position="122"/>
        <end position="205"/>
    </location>
</feature>
<comment type="subcellular location">
    <subcellularLocation>
        <location evidence="1 7">Cytoplasm</location>
    </subcellularLocation>
</comment>
<dbReference type="PIRSF" id="PIRSF003107">
    <property type="entry name" value="PhoU"/>
    <property type="match status" value="1"/>
</dbReference>
<evidence type="ECO:0000313" key="9">
    <source>
        <dbReference type="EMBL" id="PIZ35234.1"/>
    </source>
</evidence>
<dbReference type="GO" id="GO:0006817">
    <property type="term" value="P:phosphate ion transport"/>
    <property type="evidence" value="ECO:0007669"/>
    <property type="project" value="UniProtKB-KW"/>
</dbReference>
<organism evidence="9 10">
    <name type="scientific">Candidatus Aquicultor secundus</name>
    <dbReference type="NCBI Taxonomy" id="1973895"/>
    <lineage>
        <taxon>Bacteria</taxon>
        <taxon>Bacillati</taxon>
        <taxon>Actinomycetota</taxon>
        <taxon>Candidatus Aquicultoria</taxon>
        <taxon>Candidatus Aquicultorales</taxon>
        <taxon>Candidatus Aquicultoraceae</taxon>
        <taxon>Candidatus Aquicultor</taxon>
    </lineage>
</organism>
<evidence type="ECO:0000256" key="2">
    <source>
        <dbReference type="ARBA" id="ARBA00008107"/>
    </source>
</evidence>
<dbReference type="PANTHER" id="PTHR42930:SF3">
    <property type="entry name" value="PHOSPHATE-SPECIFIC TRANSPORT SYSTEM ACCESSORY PROTEIN PHOU"/>
    <property type="match status" value="1"/>
</dbReference>
<keyword evidence="4 7" id="KW-0813">Transport</keyword>
<dbReference type="InterPro" id="IPR026022">
    <property type="entry name" value="PhoU_dom"/>
</dbReference>
<dbReference type="GO" id="GO:0030643">
    <property type="term" value="P:intracellular phosphate ion homeostasis"/>
    <property type="evidence" value="ECO:0007669"/>
    <property type="project" value="InterPro"/>
</dbReference>
<evidence type="ECO:0000256" key="4">
    <source>
        <dbReference type="ARBA" id="ARBA00022448"/>
    </source>
</evidence>
<dbReference type="FunFam" id="1.20.58.220:FF:000004">
    <property type="entry name" value="Phosphate-specific transport system accessory protein PhoU"/>
    <property type="match status" value="1"/>
</dbReference>
<comment type="function">
    <text evidence="7">Plays a role in the regulation of phosphate uptake.</text>
</comment>
<evidence type="ECO:0000256" key="5">
    <source>
        <dbReference type="ARBA" id="ARBA00022490"/>
    </source>
</evidence>
<dbReference type="Gene3D" id="1.20.58.220">
    <property type="entry name" value="Phosphate transport system protein phou homolog 2, domain 2"/>
    <property type="match status" value="1"/>
</dbReference>
<dbReference type="NCBIfam" id="TIGR02135">
    <property type="entry name" value="phoU_full"/>
    <property type="match status" value="1"/>
</dbReference>
<evidence type="ECO:0000256" key="3">
    <source>
        <dbReference type="ARBA" id="ARBA00011738"/>
    </source>
</evidence>
<protein>
    <recommendedName>
        <fullName evidence="7">Phosphate-specific transport system accessory protein PhoU</fullName>
    </recommendedName>
</protein>
<keyword evidence="5 7" id="KW-0963">Cytoplasm</keyword>
<dbReference type="EMBL" id="PFNG01000249">
    <property type="protein sequence ID" value="PIZ35234.1"/>
    <property type="molecule type" value="Genomic_DNA"/>
</dbReference>
<dbReference type="RefSeq" id="WP_286977523.1">
    <property type="nucleotide sequence ID" value="NZ_PFNG01000249.1"/>
</dbReference>
<dbReference type="GO" id="GO:0045936">
    <property type="term" value="P:negative regulation of phosphate metabolic process"/>
    <property type="evidence" value="ECO:0007669"/>
    <property type="project" value="InterPro"/>
</dbReference>
<name>A0A2M7T5A7_9ACTN</name>
<evidence type="ECO:0000256" key="7">
    <source>
        <dbReference type="PIRNR" id="PIRNR003107"/>
    </source>
</evidence>
<gene>
    <name evidence="9" type="primary">phoU</name>
    <name evidence="9" type="ORF">COY37_10630</name>
</gene>
<evidence type="ECO:0000313" key="10">
    <source>
        <dbReference type="Proteomes" id="UP000230956"/>
    </source>
</evidence>
<sequence>MPRKSFHDELDELKRDVLMMGRIARQAIENAVKAVVECDVELAEEVIKMDDRIDLLNYQIEEHAMEIIARQAPVASDLRLCWTTMFIALHLERIGDLAVNMAKGAKRSCPIDGMIAPVGQSISDMGDETLCIFDLCLKAFEERDVELARKLTGMDDVVDRMHRNMFEQLSRHQGNESMQWIGSILLASRFLERVADHCVDIAERIDYLVTGQIPDGREIE</sequence>
<dbReference type="AlphaFoldDB" id="A0A2M7T5A7"/>
<dbReference type="Proteomes" id="UP000230956">
    <property type="component" value="Unassembled WGS sequence"/>
</dbReference>
<dbReference type="GO" id="GO:0005737">
    <property type="term" value="C:cytoplasm"/>
    <property type="evidence" value="ECO:0007669"/>
    <property type="project" value="UniProtKB-SubCell"/>
</dbReference>
<feature type="domain" description="PhoU" evidence="8">
    <location>
        <begin position="20"/>
        <end position="103"/>
    </location>
</feature>
<comment type="similarity">
    <text evidence="2 7">Belongs to the PhoU family.</text>
</comment>
<evidence type="ECO:0000256" key="6">
    <source>
        <dbReference type="ARBA" id="ARBA00022592"/>
    </source>
</evidence>
<reference evidence="10" key="1">
    <citation type="submission" date="2017-09" db="EMBL/GenBank/DDBJ databases">
        <title>Depth-based differentiation of microbial function through sediment-hosted aquifers and enrichment of novel symbionts in the deep terrestrial subsurface.</title>
        <authorList>
            <person name="Probst A.J."/>
            <person name="Ladd B."/>
            <person name="Jarett J.K."/>
            <person name="Geller-Mcgrath D.E."/>
            <person name="Sieber C.M.K."/>
            <person name="Emerson J.B."/>
            <person name="Anantharaman K."/>
            <person name="Thomas B.C."/>
            <person name="Malmstrom R."/>
            <person name="Stieglmeier M."/>
            <person name="Klingl A."/>
            <person name="Woyke T."/>
            <person name="Ryan C.M."/>
            <person name="Banfield J.F."/>
        </authorList>
    </citation>
    <scope>NUCLEOTIDE SEQUENCE [LARGE SCALE GENOMIC DNA]</scope>
</reference>
<proteinExistence type="inferred from homology"/>
<dbReference type="PANTHER" id="PTHR42930">
    <property type="entry name" value="PHOSPHATE-SPECIFIC TRANSPORT SYSTEM ACCESSORY PROTEIN PHOU"/>
    <property type="match status" value="1"/>
</dbReference>
<comment type="subunit">
    <text evidence="3 7">Homodimer.</text>
</comment>
<comment type="caution">
    <text evidence="9">The sequence shown here is derived from an EMBL/GenBank/DDBJ whole genome shotgun (WGS) entry which is preliminary data.</text>
</comment>
<accession>A0A2M7T5A7</accession>
<dbReference type="Pfam" id="PF01895">
    <property type="entry name" value="PhoU"/>
    <property type="match status" value="2"/>
</dbReference>
<evidence type="ECO:0000259" key="8">
    <source>
        <dbReference type="Pfam" id="PF01895"/>
    </source>
</evidence>